<keyword evidence="10" id="KW-1185">Reference proteome</keyword>
<keyword evidence="2" id="KW-0902">Two-component regulatory system</keyword>
<dbReference type="Pfam" id="PF00072">
    <property type="entry name" value="Response_reg"/>
    <property type="match status" value="1"/>
</dbReference>
<evidence type="ECO:0000256" key="1">
    <source>
        <dbReference type="ARBA" id="ARBA00022553"/>
    </source>
</evidence>
<dbReference type="GO" id="GO:0032993">
    <property type="term" value="C:protein-DNA complex"/>
    <property type="evidence" value="ECO:0007669"/>
    <property type="project" value="TreeGrafter"/>
</dbReference>
<keyword evidence="4" id="KW-0238">DNA-binding</keyword>
<dbReference type="PROSITE" id="PS50110">
    <property type="entry name" value="RESPONSE_REGULATORY"/>
    <property type="match status" value="1"/>
</dbReference>
<dbReference type="Gene3D" id="3.40.50.2300">
    <property type="match status" value="1"/>
</dbReference>
<name>A0A512DHB8_9PROT</name>
<proteinExistence type="predicted"/>
<dbReference type="RefSeq" id="WP_052831603.1">
    <property type="nucleotide sequence ID" value="NZ_BJYZ01000001.1"/>
</dbReference>
<evidence type="ECO:0000256" key="7">
    <source>
        <dbReference type="SAM" id="MobiDB-lite"/>
    </source>
</evidence>
<feature type="region of interest" description="Disordered" evidence="7">
    <location>
        <begin position="134"/>
        <end position="156"/>
    </location>
</feature>
<keyword evidence="1 6" id="KW-0597">Phosphoprotein</keyword>
<evidence type="ECO:0000256" key="6">
    <source>
        <dbReference type="PROSITE-ProRule" id="PRU00169"/>
    </source>
</evidence>
<gene>
    <name evidence="9" type="ORF">SAE02_00090</name>
</gene>
<dbReference type="GO" id="GO:0005829">
    <property type="term" value="C:cytosol"/>
    <property type="evidence" value="ECO:0007669"/>
    <property type="project" value="TreeGrafter"/>
</dbReference>
<accession>A0A512DHB8</accession>
<sequence>MRILIVEDDRMLAAGLAMMVEGAGHEVVGHAVTVRAAMDLARAHTPDLTLMDIDLGLGGSGIAAARGMRKHHGLTSLFVTEHPERARQAPDAALGVLVKPYGNDAVRATLDAASLLLAGGQVSAMDLPSGLEIFPREPKPAHQPAPAAGIGIEMGR</sequence>
<dbReference type="SMART" id="SM00448">
    <property type="entry name" value="REC"/>
    <property type="match status" value="1"/>
</dbReference>
<dbReference type="AlphaFoldDB" id="A0A512DHB8"/>
<comment type="caution">
    <text evidence="9">The sequence shown here is derived from an EMBL/GenBank/DDBJ whole genome shotgun (WGS) entry which is preliminary data.</text>
</comment>
<dbReference type="SUPFAM" id="SSF52172">
    <property type="entry name" value="CheY-like"/>
    <property type="match status" value="1"/>
</dbReference>
<evidence type="ECO:0000313" key="9">
    <source>
        <dbReference type="EMBL" id="GEO35861.1"/>
    </source>
</evidence>
<dbReference type="EMBL" id="BJYZ01000001">
    <property type="protein sequence ID" value="GEO35861.1"/>
    <property type="molecule type" value="Genomic_DNA"/>
</dbReference>
<dbReference type="InterPro" id="IPR011006">
    <property type="entry name" value="CheY-like_superfamily"/>
</dbReference>
<evidence type="ECO:0000313" key="10">
    <source>
        <dbReference type="Proteomes" id="UP000321523"/>
    </source>
</evidence>
<evidence type="ECO:0000256" key="4">
    <source>
        <dbReference type="ARBA" id="ARBA00023125"/>
    </source>
</evidence>
<dbReference type="Proteomes" id="UP000321523">
    <property type="component" value="Unassembled WGS sequence"/>
</dbReference>
<feature type="modified residue" description="4-aspartylphosphate" evidence="6">
    <location>
        <position position="52"/>
    </location>
</feature>
<reference evidence="9 10" key="1">
    <citation type="submission" date="2019-07" db="EMBL/GenBank/DDBJ databases">
        <title>Whole genome shotgun sequence of Skermanella aerolata NBRC 106429.</title>
        <authorList>
            <person name="Hosoyama A."/>
            <person name="Uohara A."/>
            <person name="Ohji S."/>
            <person name="Ichikawa N."/>
        </authorList>
    </citation>
    <scope>NUCLEOTIDE SEQUENCE [LARGE SCALE GENOMIC DNA]</scope>
    <source>
        <strain evidence="9 10">NBRC 106429</strain>
    </source>
</reference>
<evidence type="ECO:0000256" key="2">
    <source>
        <dbReference type="ARBA" id="ARBA00023012"/>
    </source>
</evidence>
<keyword evidence="5" id="KW-0804">Transcription</keyword>
<dbReference type="PANTHER" id="PTHR48111">
    <property type="entry name" value="REGULATOR OF RPOS"/>
    <property type="match status" value="1"/>
</dbReference>
<keyword evidence="3" id="KW-0805">Transcription regulation</keyword>
<protein>
    <recommendedName>
        <fullName evidence="8">Response regulatory domain-containing protein</fullName>
    </recommendedName>
</protein>
<dbReference type="InterPro" id="IPR039420">
    <property type="entry name" value="WalR-like"/>
</dbReference>
<evidence type="ECO:0000256" key="5">
    <source>
        <dbReference type="ARBA" id="ARBA00023163"/>
    </source>
</evidence>
<organism evidence="9 10">
    <name type="scientific">Skermanella aerolata</name>
    <dbReference type="NCBI Taxonomy" id="393310"/>
    <lineage>
        <taxon>Bacteria</taxon>
        <taxon>Pseudomonadati</taxon>
        <taxon>Pseudomonadota</taxon>
        <taxon>Alphaproteobacteria</taxon>
        <taxon>Rhodospirillales</taxon>
        <taxon>Azospirillaceae</taxon>
        <taxon>Skermanella</taxon>
    </lineage>
</organism>
<feature type="domain" description="Response regulatory" evidence="8">
    <location>
        <begin position="2"/>
        <end position="114"/>
    </location>
</feature>
<evidence type="ECO:0000256" key="3">
    <source>
        <dbReference type="ARBA" id="ARBA00023015"/>
    </source>
</evidence>
<dbReference type="GO" id="GO:0000976">
    <property type="term" value="F:transcription cis-regulatory region binding"/>
    <property type="evidence" value="ECO:0007669"/>
    <property type="project" value="TreeGrafter"/>
</dbReference>
<dbReference type="GO" id="GO:0006355">
    <property type="term" value="P:regulation of DNA-templated transcription"/>
    <property type="evidence" value="ECO:0007669"/>
    <property type="project" value="TreeGrafter"/>
</dbReference>
<dbReference type="PANTHER" id="PTHR48111:SF1">
    <property type="entry name" value="TWO-COMPONENT RESPONSE REGULATOR ORR33"/>
    <property type="match status" value="1"/>
</dbReference>
<dbReference type="InterPro" id="IPR001789">
    <property type="entry name" value="Sig_transdc_resp-reg_receiver"/>
</dbReference>
<evidence type="ECO:0000259" key="8">
    <source>
        <dbReference type="PROSITE" id="PS50110"/>
    </source>
</evidence>
<dbReference type="GO" id="GO:0000156">
    <property type="term" value="F:phosphorelay response regulator activity"/>
    <property type="evidence" value="ECO:0007669"/>
    <property type="project" value="TreeGrafter"/>
</dbReference>